<evidence type="ECO:0008006" key="3">
    <source>
        <dbReference type="Google" id="ProtNLM"/>
    </source>
</evidence>
<dbReference type="PROSITE" id="PS51257">
    <property type="entry name" value="PROKAR_LIPOPROTEIN"/>
    <property type="match status" value="1"/>
</dbReference>
<dbReference type="RefSeq" id="WP_044246938.1">
    <property type="nucleotide sequence ID" value="NZ_ASRX01000054.1"/>
</dbReference>
<keyword evidence="2" id="KW-1185">Reference proteome</keyword>
<gene>
    <name evidence="1" type="ORF">CAP_6414</name>
</gene>
<comment type="caution">
    <text evidence="1">The sequence shown here is derived from an EMBL/GenBank/DDBJ whole genome shotgun (WGS) entry which is preliminary data.</text>
</comment>
<dbReference type="EMBL" id="ASRX01000054">
    <property type="protein sequence ID" value="EYF02834.1"/>
    <property type="molecule type" value="Genomic_DNA"/>
</dbReference>
<dbReference type="STRING" id="1192034.CAP_6414"/>
<protein>
    <recommendedName>
        <fullName evidence="3">Lipoprotein</fullName>
    </recommendedName>
</protein>
<dbReference type="Proteomes" id="UP000019678">
    <property type="component" value="Unassembled WGS sequence"/>
</dbReference>
<sequence>MKRTERAAGRCSGSAAALIATAMLVACGPLSEPAGELRVPDRETFPQVSDALEHRCATLDCHGKPERNLRLYGSSGLRLSAEDAPGSGSTTDEEYGANYQAMVGLEPEILSQVVDEGGWQPERLTLVRKGRGTEHHKGEAVLVPGEDADRCLTSWLASAVDEEACTRAKDFGAPR</sequence>
<evidence type="ECO:0000313" key="1">
    <source>
        <dbReference type="EMBL" id="EYF02834.1"/>
    </source>
</evidence>
<evidence type="ECO:0000313" key="2">
    <source>
        <dbReference type="Proteomes" id="UP000019678"/>
    </source>
</evidence>
<dbReference type="AlphaFoldDB" id="A0A017T0P3"/>
<accession>A0A017T0P3</accession>
<dbReference type="OrthoDB" id="5513426at2"/>
<proteinExistence type="predicted"/>
<name>A0A017T0P3_9BACT</name>
<reference evidence="1 2" key="1">
    <citation type="submission" date="2013-05" db="EMBL/GenBank/DDBJ databases">
        <title>Genome assembly of Chondromyces apiculatus DSM 436.</title>
        <authorList>
            <person name="Sharma G."/>
            <person name="Khatri I."/>
            <person name="Kaur C."/>
            <person name="Mayilraj S."/>
            <person name="Subramanian S."/>
        </authorList>
    </citation>
    <scope>NUCLEOTIDE SEQUENCE [LARGE SCALE GENOMIC DNA]</scope>
    <source>
        <strain evidence="1 2">DSM 436</strain>
    </source>
</reference>
<organism evidence="1 2">
    <name type="scientific">Chondromyces apiculatus DSM 436</name>
    <dbReference type="NCBI Taxonomy" id="1192034"/>
    <lineage>
        <taxon>Bacteria</taxon>
        <taxon>Pseudomonadati</taxon>
        <taxon>Myxococcota</taxon>
        <taxon>Polyangia</taxon>
        <taxon>Polyangiales</taxon>
        <taxon>Polyangiaceae</taxon>
        <taxon>Chondromyces</taxon>
    </lineage>
</organism>